<dbReference type="EMBL" id="KQ978739">
    <property type="protein sequence ID" value="KYN28883.1"/>
    <property type="molecule type" value="Genomic_DNA"/>
</dbReference>
<reference evidence="1 2" key="1">
    <citation type="submission" date="2015-09" db="EMBL/GenBank/DDBJ databases">
        <title>Trachymyrmex cornetzi WGS genome.</title>
        <authorList>
            <person name="Nygaard S."/>
            <person name="Hu H."/>
            <person name="Boomsma J."/>
            <person name="Zhang G."/>
        </authorList>
    </citation>
    <scope>NUCLEOTIDE SEQUENCE [LARGE SCALE GENOMIC DNA]</scope>
    <source>
        <strain evidence="1">Tcor2-1</strain>
        <tissue evidence="1">Whole body</tissue>
    </source>
</reference>
<proteinExistence type="predicted"/>
<accession>A0A195EKX1</accession>
<keyword evidence="2" id="KW-1185">Reference proteome</keyword>
<name>A0A195EKX1_9HYME</name>
<gene>
    <name evidence="1" type="ORF">ALC57_01847</name>
</gene>
<sequence>MFEVADKAGGFGAGATLCRVYNGNCLAEAIPNKKRDEGILMSYIFDNSNRIVIL</sequence>
<evidence type="ECO:0000313" key="1">
    <source>
        <dbReference type="EMBL" id="KYN28883.1"/>
    </source>
</evidence>
<dbReference type="AlphaFoldDB" id="A0A195EKX1"/>
<organism evidence="1 2">
    <name type="scientific">Trachymyrmex cornetzi</name>
    <dbReference type="NCBI Taxonomy" id="471704"/>
    <lineage>
        <taxon>Eukaryota</taxon>
        <taxon>Metazoa</taxon>
        <taxon>Ecdysozoa</taxon>
        <taxon>Arthropoda</taxon>
        <taxon>Hexapoda</taxon>
        <taxon>Insecta</taxon>
        <taxon>Pterygota</taxon>
        <taxon>Neoptera</taxon>
        <taxon>Endopterygota</taxon>
        <taxon>Hymenoptera</taxon>
        <taxon>Apocrita</taxon>
        <taxon>Aculeata</taxon>
        <taxon>Formicoidea</taxon>
        <taxon>Formicidae</taxon>
        <taxon>Myrmicinae</taxon>
        <taxon>Trachymyrmex</taxon>
    </lineage>
</organism>
<dbReference type="Proteomes" id="UP000078492">
    <property type="component" value="Unassembled WGS sequence"/>
</dbReference>
<evidence type="ECO:0000313" key="2">
    <source>
        <dbReference type="Proteomes" id="UP000078492"/>
    </source>
</evidence>
<protein>
    <submittedName>
        <fullName evidence="1">Uncharacterized protein</fullName>
    </submittedName>
</protein>